<dbReference type="PANTHER" id="PTHR43198">
    <property type="entry name" value="BIFUNCTIONAL TH2 PROTEIN"/>
    <property type="match status" value="1"/>
</dbReference>
<dbReference type="Gene3D" id="1.20.910.10">
    <property type="entry name" value="Heme oxygenase-like"/>
    <property type="match status" value="1"/>
</dbReference>
<gene>
    <name evidence="3" type="ORF">DX116_10875</name>
</gene>
<dbReference type="OrthoDB" id="34166at2"/>
<dbReference type="PANTHER" id="PTHR43198:SF2">
    <property type="entry name" value="SI:CH1073-67J19.1-RELATED"/>
    <property type="match status" value="1"/>
</dbReference>
<dbReference type="GO" id="GO:0005829">
    <property type="term" value="C:cytosol"/>
    <property type="evidence" value="ECO:0007669"/>
    <property type="project" value="TreeGrafter"/>
</dbReference>
<evidence type="ECO:0000313" key="4">
    <source>
        <dbReference type="Proteomes" id="UP000265581"/>
    </source>
</evidence>
<comment type="pathway">
    <text evidence="1">Cofactor biosynthesis; thiamine diphosphate biosynthesis.</text>
</comment>
<dbReference type="RefSeq" id="WP_119704299.1">
    <property type="nucleotide sequence ID" value="NZ_JBHSOI010000002.1"/>
</dbReference>
<dbReference type="Proteomes" id="UP000265581">
    <property type="component" value="Unassembled WGS sequence"/>
</dbReference>
<evidence type="ECO:0000313" key="3">
    <source>
        <dbReference type="EMBL" id="REK69699.1"/>
    </source>
</evidence>
<sequence length="218" mass="23880">MTAVSQECWQSVDDWFEAICRHEFVAGLVDGSLPEDVFVRYLVDDAHYLDRYARVLSALACRAPDVAGTELLAGSAVGAVAAERELHRAYLAPRGLDPDTATVPEASPTCVAYTGSLEAAAHTAPFDVALAAVLPCFRVYAEVGRHVLARRAPGDHPYGAWIDTYAAPEFDEAVGRAEAYLDVVATDRVGVLAAYRRSTRFEWMFWDSAWRAETWPAP</sequence>
<dbReference type="CDD" id="cd19365">
    <property type="entry name" value="TenA_C-like"/>
    <property type="match status" value="1"/>
</dbReference>
<evidence type="ECO:0000259" key="2">
    <source>
        <dbReference type="Pfam" id="PF03070"/>
    </source>
</evidence>
<reference evidence="3 4" key="1">
    <citation type="submission" date="2018-08" db="EMBL/GenBank/DDBJ databases">
        <title>Aeromicrobium sp. M2KJ-4, whole genome shotgun sequence.</title>
        <authorList>
            <person name="Tuo L."/>
        </authorList>
    </citation>
    <scope>NUCLEOTIDE SEQUENCE [LARGE SCALE GENOMIC DNA]</scope>
    <source>
        <strain evidence="3 4">M2KJ-4</strain>
    </source>
</reference>
<dbReference type="InterPro" id="IPR050967">
    <property type="entry name" value="Thiamine_Salvage_TenA"/>
</dbReference>
<evidence type="ECO:0000256" key="1">
    <source>
        <dbReference type="ARBA" id="ARBA00004948"/>
    </source>
</evidence>
<dbReference type="InterPro" id="IPR016084">
    <property type="entry name" value="Haem_Oase-like_multi-hlx"/>
</dbReference>
<organism evidence="3 4">
    <name type="scientific">Aeromicrobium endophyticum</name>
    <dbReference type="NCBI Taxonomy" id="2292704"/>
    <lineage>
        <taxon>Bacteria</taxon>
        <taxon>Bacillati</taxon>
        <taxon>Actinomycetota</taxon>
        <taxon>Actinomycetes</taxon>
        <taxon>Propionibacteriales</taxon>
        <taxon>Nocardioidaceae</taxon>
        <taxon>Aeromicrobium</taxon>
    </lineage>
</organism>
<keyword evidence="4" id="KW-1185">Reference proteome</keyword>
<dbReference type="InterPro" id="IPR004305">
    <property type="entry name" value="Thiaminase-2/PQQC"/>
</dbReference>
<comment type="caution">
    <text evidence="3">The sequence shown here is derived from an EMBL/GenBank/DDBJ whole genome shotgun (WGS) entry which is preliminary data.</text>
</comment>
<dbReference type="AlphaFoldDB" id="A0A371P175"/>
<feature type="domain" description="Thiaminase-2/PQQC" evidence="2">
    <location>
        <begin position="9"/>
        <end position="211"/>
    </location>
</feature>
<proteinExistence type="predicted"/>
<protein>
    <submittedName>
        <fullName evidence="3">Thiaminase II</fullName>
    </submittedName>
</protein>
<name>A0A371P175_9ACTN</name>
<dbReference type="Pfam" id="PF03070">
    <property type="entry name" value="TENA_THI-4"/>
    <property type="match status" value="1"/>
</dbReference>
<dbReference type="SUPFAM" id="SSF48613">
    <property type="entry name" value="Heme oxygenase-like"/>
    <property type="match status" value="1"/>
</dbReference>
<accession>A0A371P175</accession>
<dbReference type="EMBL" id="QUBR01000002">
    <property type="protein sequence ID" value="REK69699.1"/>
    <property type="molecule type" value="Genomic_DNA"/>
</dbReference>